<keyword evidence="1" id="KW-0472">Membrane</keyword>
<comment type="caution">
    <text evidence="2">The sequence shown here is derived from an EMBL/GenBank/DDBJ whole genome shotgun (WGS) entry which is preliminary data.</text>
</comment>
<name>A0A1F6AMY0_9BACT</name>
<evidence type="ECO:0000256" key="1">
    <source>
        <dbReference type="SAM" id="Phobius"/>
    </source>
</evidence>
<sequence length="92" mass="10424">METKECIDLFVGYGGVVRRAKVEEESKIFLLCGSLTPFLVIAAGIDGCKKLLPTKYRKHIGKGLDLLFHPKHVKINRDFEAKLAELKKLAYY</sequence>
<dbReference type="AlphaFoldDB" id="A0A1F6AMY0"/>
<evidence type="ECO:0000313" key="2">
    <source>
        <dbReference type="EMBL" id="OGG26028.1"/>
    </source>
</evidence>
<keyword evidence="1" id="KW-0812">Transmembrane</keyword>
<dbReference type="Proteomes" id="UP000176609">
    <property type="component" value="Unassembled WGS sequence"/>
</dbReference>
<organism evidence="2 3">
    <name type="scientific">Candidatus Gottesmanbacteria bacterium RIFCSPLOWO2_01_FULL_39_12b</name>
    <dbReference type="NCBI Taxonomy" id="1798388"/>
    <lineage>
        <taxon>Bacteria</taxon>
        <taxon>Candidatus Gottesmaniibacteriota</taxon>
    </lineage>
</organism>
<accession>A0A1F6AMY0</accession>
<keyword evidence="1" id="KW-1133">Transmembrane helix</keyword>
<feature type="transmembrane region" description="Helical" evidence="1">
    <location>
        <begin position="28"/>
        <end position="48"/>
    </location>
</feature>
<gene>
    <name evidence="2" type="ORF">A2960_05740</name>
</gene>
<proteinExistence type="predicted"/>
<evidence type="ECO:0000313" key="3">
    <source>
        <dbReference type="Proteomes" id="UP000176609"/>
    </source>
</evidence>
<protein>
    <submittedName>
        <fullName evidence="2">Uncharacterized protein</fullName>
    </submittedName>
</protein>
<reference evidence="2 3" key="1">
    <citation type="journal article" date="2016" name="Nat. Commun.">
        <title>Thousands of microbial genomes shed light on interconnected biogeochemical processes in an aquifer system.</title>
        <authorList>
            <person name="Anantharaman K."/>
            <person name="Brown C.T."/>
            <person name="Hug L.A."/>
            <person name="Sharon I."/>
            <person name="Castelle C.J."/>
            <person name="Probst A.J."/>
            <person name="Thomas B.C."/>
            <person name="Singh A."/>
            <person name="Wilkins M.J."/>
            <person name="Karaoz U."/>
            <person name="Brodie E.L."/>
            <person name="Williams K.H."/>
            <person name="Hubbard S.S."/>
            <person name="Banfield J.F."/>
        </authorList>
    </citation>
    <scope>NUCLEOTIDE SEQUENCE [LARGE SCALE GENOMIC DNA]</scope>
</reference>
<dbReference type="EMBL" id="MFJR01000014">
    <property type="protein sequence ID" value="OGG26028.1"/>
    <property type="molecule type" value="Genomic_DNA"/>
</dbReference>